<sequence length="586" mass="69328">MGSHPAIAQLRQKFCYQVAFVLTDGFTQYEQISLEMEEGSLPKSFYENIKKLDAVSTDSFFFEAFWSYLQKEYNKCKDNIHKLCHVQWKQDILKEDQVLDYLLVPFQNASDEIWNFIMDEVNSMQCEEGIPEFCKALSLYYRSRDNDVIIEGLLAFMRKFPNYRAPNELLGYTYYNMAMWNNAIACFERVQQEYYFFHEDIYWMLAWSNGKIKNYADEEKYYRMSYQLAPDIPFTLNNLGYSLYKQKKYLEAKELFGQCLYANKDLPYAANNYVRVLIALGRNADAKKFVNSKKFKIAKAIQERVKRLDDHNVRLNKKDLSVKSDTIIESDSDTADLFGITSSEDEIKRCQQLSNEMQLEDKTKYQRFSNERSPLEGEINHQQHPNERQLESKTNHHQPLNERQLEATAKHRQPSKEVQLEDEVKHQRFSNERSLEGEIKHSQPLNERQLEATAKHRQFSKEKLLEEELTARIESGMQVFGKHLKVYKRKGEYGRQYNIPVGRLDLLCEDANGNLYVVELKKDSGYDDVYEQITQYLAWFEQSEKFKGKKVYGIICLNHPTQELLSKVHADKRIRIFEYQISYTEL</sequence>
<organism evidence="3 4">
    <name type="scientific">Jutongia hominis</name>
    <dbReference type="NCBI Taxonomy" id="2763664"/>
    <lineage>
        <taxon>Bacteria</taxon>
        <taxon>Bacillati</taxon>
        <taxon>Bacillota</taxon>
        <taxon>Clostridia</taxon>
        <taxon>Lachnospirales</taxon>
        <taxon>Lachnospiraceae</taxon>
        <taxon>Jutongia</taxon>
    </lineage>
</organism>
<accession>A0ABR7MT34</accession>
<dbReference type="Gene3D" id="1.25.40.10">
    <property type="entry name" value="Tetratricopeptide repeat domain"/>
    <property type="match status" value="1"/>
</dbReference>
<evidence type="ECO:0000256" key="1">
    <source>
        <dbReference type="SAM" id="MobiDB-lite"/>
    </source>
</evidence>
<evidence type="ECO:0000259" key="2">
    <source>
        <dbReference type="Pfam" id="PF01939"/>
    </source>
</evidence>
<proteinExistence type="predicted"/>
<dbReference type="SMART" id="SM00028">
    <property type="entry name" value="TPR"/>
    <property type="match status" value="3"/>
</dbReference>
<dbReference type="Proteomes" id="UP000637513">
    <property type="component" value="Unassembled WGS sequence"/>
</dbReference>
<reference evidence="3 4" key="1">
    <citation type="submission" date="2020-08" db="EMBL/GenBank/DDBJ databases">
        <title>Genome public.</title>
        <authorList>
            <person name="Liu C."/>
            <person name="Sun Q."/>
        </authorList>
    </citation>
    <scope>NUCLEOTIDE SEQUENCE [LARGE SCALE GENOMIC DNA]</scope>
    <source>
        <strain evidence="3 4">BX3</strain>
    </source>
</reference>
<dbReference type="RefSeq" id="WP_249303765.1">
    <property type="nucleotide sequence ID" value="NZ_JACRSW010000015.1"/>
</dbReference>
<evidence type="ECO:0000313" key="4">
    <source>
        <dbReference type="Proteomes" id="UP000637513"/>
    </source>
</evidence>
<comment type="caution">
    <text evidence="3">The sequence shown here is derived from an EMBL/GenBank/DDBJ whole genome shotgun (WGS) entry which is preliminary data.</text>
</comment>
<dbReference type="Pfam" id="PF01939">
    <property type="entry name" value="NucS_C"/>
    <property type="match status" value="1"/>
</dbReference>
<dbReference type="Gene3D" id="3.40.1350.10">
    <property type="match status" value="1"/>
</dbReference>
<protein>
    <submittedName>
        <fullName evidence="3">DUF91 domain-containing protein</fullName>
    </submittedName>
</protein>
<keyword evidence="4" id="KW-1185">Reference proteome</keyword>
<dbReference type="InterPro" id="IPR011856">
    <property type="entry name" value="tRNA_endonuc-like_dom_sf"/>
</dbReference>
<feature type="domain" description="Endonuclease NucS C-terminal" evidence="2">
    <location>
        <begin position="494"/>
        <end position="557"/>
    </location>
</feature>
<dbReference type="InterPro" id="IPR019734">
    <property type="entry name" value="TPR_rpt"/>
</dbReference>
<name>A0ABR7MT34_9FIRM</name>
<dbReference type="SUPFAM" id="SSF48452">
    <property type="entry name" value="TPR-like"/>
    <property type="match status" value="1"/>
</dbReference>
<dbReference type="EMBL" id="JACRSW010000015">
    <property type="protein sequence ID" value="MBC8556969.1"/>
    <property type="molecule type" value="Genomic_DNA"/>
</dbReference>
<dbReference type="InterPro" id="IPR011990">
    <property type="entry name" value="TPR-like_helical_dom_sf"/>
</dbReference>
<evidence type="ECO:0000313" key="3">
    <source>
        <dbReference type="EMBL" id="MBC8556969.1"/>
    </source>
</evidence>
<dbReference type="InterPro" id="IPR048301">
    <property type="entry name" value="NucS_C"/>
</dbReference>
<feature type="region of interest" description="Disordered" evidence="1">
    <location>
        <begin position="374"/>
        <end position="434"/>
    </location>
</feature>
<gene>
    <name evidence="3" type="ORF">H8700_04525</name>
</gene>